<dbReference type="GO" id="GO:0004729">
    <property type="term" value="F:oxygen-dependent protoporphyrinogen oxidase activity"/>
    <property type="evidence" value="ECO:0007669"/>
    <property type="project" value="UniProtKB-UniRule"/>
</dbReference>
<keyword evidence="10" id="KW-0350">Heme biosynthesis</keyword>
<dbReference type="GO" id="GO:0006783">
    <property type="term" value="P:heme biosynthetic process"/>
    <property type="evidence" value="ECO:0007669"/>
    <property type="project" value="UniProtKB-UniRule"/>
</dbReference>
<accession>A0A916K596</accession>
<comment type="function">
    <text evidence="10">Involved in coproporphyrin-dependent heme b biosynthesis. Catalyzes the oxidation of coproporphyrinogen III to coproporphyrin III.</text>
</comment>
<name>A0A916K596_9BACL</name>
<keyword evidence="9 10" id="KW-0560">Oxidoreductase</keyword>
<dbReference type="AlphaFoldDB" id="A0A916K596"/>
<dbReference type="InterPro" id="IPR004572">
    <property type="entry name" value="Protoporphyrinogen_oxidase"/>
</dbReference>
<dbReference type="InterPro" id="IPR050464">
    <property type="entry name" value="Zeta_carotene_desat/Oxidored"/>
</dbReference>
<dbReference type="InterPro" id="IPR002937">
    <property type="entry name" value="Amino_oxidase"/>
</dbReference>
<dbReference type="EMBL" id="CAJVAS010000022">
    <property type="protein sequence ID" value="CAG7641579.1"/>
    <property type="molecule type" value="Genomic_DNA"/>
</dbReference>
<evidence type="ECO:0000256" key="2">
    <source>
        <dbReference type="ARBA" id="ARBA00001974"/>
    </source>
</evidence>
<comment type="similarity">
    <text evidence="4 10">Belongs to the protoporphyrinogen/coproporphyrinogen oxidase family. Coproporphyrinogen III oxidase subfamily.</text>
</comment>
<organism evidence="13 14">
    <name type="scientific">Paenibacillus solanacearum</name>
    <dbReference type="NCBI Taxonomy" id="2048548"/>
    <lineage>
        <taxon>Bacteria</taxon>
        <taxon>Bacillati</taxon>
        <taxon>Bacillota</taxon>
        <taxon>Bacilli</taxon>
        <taxon>Bacillales</taxon>
        <taxon>Paenibacillaceae</taxon>
        <taxon>Paenibacillus</taxon>
    </lineage>
</organism>
<proteinExistence type="inferred from homology"/>
<keyword evidence="10" id="KW-0963">Cytoplasm</keyword>
<reference evidence="13" key="1">
    <citation type="submission" date="2021-06" db="EMBL/GenBank/DDBJ databases">
        <authorList>
            <person name="Criscuolo A."/>
        </authorList>
    </citation>
    <scope>NUCLEOTIDE SEQUENCE</scope>
    <source>
        <strain evidence="13">CIP111600</strain>
    </source>
</reference>
<keyword evidence="8 10" id="KW-0274">FAD</keyword>
<dbReference type="Proteomes" id="UP000693672">
    <property type="component" value="Unassembled WGS sequence"/>
</dbReference>
<keyword evidence="7 10" id="KW-0285">Flavoprotein</keyword>
<evidence type="ECO:0000256" key="3">
    <source>
        <dbReference type="ARBA" id="ARBA00004744"/>
    </source>
</evidence>
<keyword evidence="11" id="KW-1133">Transmembrane helix</keyword>
<evidence type="ECO:0000313" key="14">
    <source>
        <dbReference type="Proteomes" id="UP000693672"/>
    </source>
</evidence>
<dbReference type="NCBIfam" id="TIGR00562">
    <property type="entry name" value="proto_IX_ox"/>
    <property type="match status" value="1"/>
</dbReference>
<keyword evidence="11" id="KW-0812">Transmembrane</keyword>
<evidence type="ECO:0000256" key="8">
    <source>
        <dbReference type="ARBA" id="ARBA00022827"/>
    </source>
</evidence>
<comment type="pathway">
    <text evidence="3 10">Porphyrin-containing compound metabolism; protoheme biosynthesis.</text>
</comment>
<comment type="subcellular location">
    <subcellularLocation>
        <location evidence="10">Cytoplasm</location>
    </subcellularLocation>
</comment>
<evidence type="ECO:0000256" key="11">
    <source>
        <dbReference type="SAM" id="Phobius"/>
    </source>
</evidence>
<dbReference type="EC" id="1.3.3.15" evidence="5 10"/>
<dbReference type="PANTHER" id="PTHR42923">
    <property type="entry name" value="PROTOPORPHYRINOGEN OXIDASE"/>
    <property type="match status" value="1"/>
</dbReference>
<evidence type="ECO:0000256" key="9">
    <source>
        <dbReference type="ARBA" id="ARBA00023002"/>
    </source>
</evidence>
<feature type="domain" description="Amine oxidase" evidence="12">
    <location>
        <begin position="15"/>
        <end position="471"/>
    </location>
</feature>
<gene>
    <name evidence="13" type="primary">hemY_2</name>
    <name evidence="13" type="ORF">PAESOLCIP111_04247</name>
</gene>
<evidence type="ECO:0000259" key="12">
    <source>
        <dbReference type="Pfam" id="PF01593"/>
    </source>
</evidence>
<evidence type="ECO:0000256" key="7">
    <source>
        <dbReference type="ARBA" id="ARBA00022630"/>
    </source>
</evidence>
<comment type="cofactor">
    <cofactor evidence="2 10">
        <name>FAD</name>
        <dbReference type="ChEBI" id="CHEBI:57692"/>
    </cofactor>
</comment>
<comment type="caution">
    <text evidence="13">The sequence shown here is derived from an EMBL/GenBank/DDBJ whole genome shotgun (WGS) entry which is preliminary data.</text>
</comment>
<evidence type="ECO:0000313" key="13">
    <source>
        <dbReference type="EMBL" id="CAG7641579.1"/>
    </source>
</evidence>
<sequence length="485" mass="53618">MECKRKNVVIVGGGITGLSAAFYLSKRMEELQVPMDITLVEKNDRFGGKIQTLRRDGFIIEQGPDSFLARKLPIIALTKELGLEDELTATNPQAKANFILHKNKLHPMPLGLVLGIPTQVSPFIRTGLISPAGKIRAALDLVLPKRQHTSDESLGDFIRRRLGREVLDHITEPLLAGIYAGDTQYLSLQATFPQFKQLEEEHRSIILGMLAGKKKPQSGSGLPDIARKSLFLTYKQGLATLVDRLAAALQSRSIRTMTGQGVMRFVREEGRYKLTLDQGTELEADAVIMALPAFEAARLLPELPDARWLEHISYASVANVALAYRQHDIPFPLNGSGFVVPRKEGRFITACTWSSSKWPHTAPSGRLLLRTYVGRSGAQEWTRLSDEELIHGVVSDLRALMGITAEPEFAEITRCHQSMPQYPVGHVERWGRLQAQLRSHTPGLYLCGAGYEGVGIPDCIQQGKRAAEQLLGFVQAGQSQHLHGS</sequence>
<evidence type="ECO:0000256" key="4">
    <source>
        <dbReference type="ARBA" id="ARBA00008310"/>
    </source>
</evidence>
<comment type="catalytic activity">
    <reaction evidence="1">
        <text>coproporphyrinogen III + 3 O2 = coproporphyrin III + 3 H2O2</text>
        <dbReference type="Rhea" id="RHEA:43436"/>
        <dbReference type="ChEBI" id="CHEBI:15379"/>
        <dbReference type="ChEBI" id="CHEBI:16240"/>
        <dbReference type="ChEBI" id="CHEBI:57309"/>
        <dbReference type="ChEBI" id="CHEBI:131725"/>
        <dbReference type="EC" id="1.3.3.15"/>
    </reaction>
    <physiologicalReaction direction="left-to-right" evidence="1">
        <dbReference type="Rhea" id="RHEA:43437"/>
    </physiologicalReaction>
</comment>
<evidence type="ECO:0000256" key="10">
    <source>
        <dbReference type="RuleBase" id="RU364052"/>
    </source>
</evidence>
<keyword evidence="14" id="KW-1185">Reference proteome</keyword>
<evidence type="ECO:0000256" key="5">
    <source>
        <dbReference type="ARBA" id="ARBA00012402"/>
    </source>
</evidence>
<dbReference type="GO" id="GO:0005737">
    <property type="term" value="C:cytoplasm"/>
    <property type="evidence" value="ECO:0007669"/>
    <property type="project" value="UniProtKB-SubCell"/>
</dbReference>
<keyword evidence="11" id="KW-0472">Membrane</keyword>
<feature type="transmembrane region" description="Helical" evidence="11">
    <location>
        <begin position="7"/>
        <end position="25"/>
    </location>
</feature>
<dbReference type="Pfam" id="PF01593">
    <property type="entry name" value="Amino_oxidase"/>
    <property type="match status" value="1"/>
</dbReference>
<dbReference type="NCBIfam" id="NF008845">
    <property type="entry name" value="PRK11883.1-5"/>
    <property type="match status" value="1"/>
</dbReference>
<protein>
    <recommendedName>
        <fullName evidence="6 10">Coproporphyrinogen III oxidase</fullName>
        <ecNumber evidence="5 10">1.3.3.15</ecNumber>
    </recommendedName>
</protein>
<dbReference type="PANTHER" id="PTHR42923:SF3">
    <property type="entry name" value="PROTOPORPHYRINOGEN OXIDASE"/>
    <property type="match status" value="1"/>
</dbReference>
<evidence type="ECO:0000256" key="1">
    <source>
        <dbReference type="ARBA" id="ARBA00001755"/>
    </source>
</evidence>
<evidence type="ECO:0000256" key="6">
    <source>
        <dbReference type="ARBA" id="ARBA00019046"/>
    </source>
</evidence>
<dbReference type="RefSeq" id="WP_218093973.1">
    <property type="nucleotide sequence ID" value="NZ_CAJVAS010000022.1"/>
</dbReference>